<dbReference type="RefSeq" id="WP_026754834.1">
    <property type="nucleotide sequence ID" value="NZ_CP068439.1"/>
</dbReference>
<feature type="active site" description="Charge relay system" evidence="1">
    <location>
        <position position="287"/>
    </location>
</feature>
<feature type="active site" description="Charge relay system" evidence="1">
    <location>
        <position position="322"/>
    </location>
</feature>
<dbReference type="EMBL" id="CP068439">
    <property type="protein sequence ID" value="QQX78007.1"/>
    <property type="molecule type" value="Genomic_DNA"/>
</dbReference>
<keyword evidence="1" id="KW-0378">Hydrolase</keyword>
<dbReference type="SUPFAM" id="SSF52743">
    <property type="entry name" value="Subtilisin-like"/>
    <property type="match status" value="1"/>
</dbReference>
<evidence type="ECO:0000313" key="4">
    <source>
        <dbReference type="Proteomes" id="UP000629420"/>
    </source>
</evidence>
<dbReference type="PROSITE" id="PS51892">
    <property type="entry name" value="SUBTILASE"/>
    <property type="match status" value="1"/>
</dbReference>
<dbReference type="Pfam" id="PF00082">
    <property type="entry name" value="Peptidase_S8"/>
    <property type="match status" value="1"/>
</dbReference>
<proteinExistence type="inferred from homology"/>
<dbReference type="Proteomes" id="UP000629420">
    <property type="component" value="Chromosome"/>
</dbReference>
<evidence type="ECO:0000256" key="1">
    <source>
        <dbReference type="PROSITE-ProRule" id="PRU01240"/>
    </source>
</evidence>
<gene>
    <name evidence="3" type="ORF">JK629_07040</name>
</gene>
<evidence type="ECO:0000313" key="3">
    <source>
        <dbReference type="EMBL" id="QQX78007.1"/>
    </source>
</evidence>
<feature type="domain" description="Peptidase S8/S53" evidence="2">
    <location>
        <begin position="282"/>
        <end position="608"/>
    </location>
</feature>
<dbReference type="InterPro" id="IPR036852">
    <property type="entry name" value="Peptidase_S8/S53_dom_sf"/>
</dbReference>
<name>A0ABX7DWB1_9FLAO</name>
<reference evidence="3 4" key="1">
    <citation type="submission" date="2021-01" db="EMBL/GenBank/DDBJ databases">
        <title>Aequorivita sp. strain KX20305, a bacterium isolated from the sediment collected at a cold seep field in South China Sea.</title>
        <authorList>
            <person name="Zhang H."/>
            <person name="Li C."/>
        </authorList>
    </citation>
    <scope>NUCLEOTIDE SEQUENCE [LARGE SCALE GENOMIC DNA]</scope>
    <source>
        <strain evidence="3 4">KX20305</strain>
    </source>
</reference>
<keyword evidence="1" id="KW-0645">Protease</keyword>
<comment type="similarity">
    <text evidence="1">Belongs to the peptidase S8 family.</text>
</comment>
<keyword evidence="1" id="KW-0720">Serine protease</keyword>
<dbReference type="Gene3D" id="3.40.50.200">
    <property type="entry name" value="Peptidase S8/S53 domain"/>
    <property type="match status" value="1"/>
</dbReference>
<accession>A0ABX7DWB1</accession>
<organism evidence="3 4">
    <name type="scientific">Aequorivita iocasae</name>
    <dbReference type="NCBI Taxonomy" id="2803865"/>
    <lineage>
        <taxon>Bacteria</taxon>
        <taxon>Pseudomonadati</taxon>
        <taxon>Bacteroidota</taxon>
        <taxon>Flavobacteriia</taxon>
        <taxon>Flavobacteriales</taxon>
        <taxon>Flavobacteriaceae</taxon>
        <taxon>Aequorivita</taxon>
    </lineage>
</organism>
<evidence type="ECO:0000259" key="2">
    <source>
        <dbReference type="Pfam" id="PF00082"/>
    </source>
</evidence>
<feature type="active site" description="Charge relay system" evidence="1">
    <location>
        <position position="553"/>
    </location>
</feature>
<sequence length="818" mass="91307">MTITNIEAFMPNRNHLRIIADRQLEESGQVKFNYGFGNNDDEANPEPNYIFMARAFREDLQSYRSDLEVKAIAKNKAINVPYDVDYIEVDFMGQFHLEKYYSIWYDTFGLEGVSFTNYNRTALFSISDRDKFQVFITSVEGLINRGLENNAQAVYNKNILFVKNFKLLTLSDVLQVDADNIGNVVILKTIELPASPAVENGIIEALEFYLKDHLIVYEIDRESNRLELYDTTLNELIAIAQNFDVIESITSSLSGVVRPGVYNIPSRAFGFEIANANEDLPLIGILDTGISMQTPLSSITLQDDTFTLDGNPLIDNCGNDGHGTMVGALAALGRHNHSNNFEGEINADAKLLSIKLIGSGDGYLSEKKVIELLYKAKNKYPHLGIFVLTICYKTHKKTNETFSNYTYELDKFAYETDSLIFISVGNNVQAMNENVDYDLNYFDNEHTNLNTPADSMNNVTVGAAADGLYNGVFNGISSGKEFPAIYTRKDHIDLAAIYSVKKRNKNLFKPDVIESGGDYGFYNPTTIDFMDNAAMSVLSSNPALGYTKEVGTSLAAPLTANLAAKLKIAYPDLKSQTLKALIINGATLKNTVYPDANKPLLNRTSGYGLIDADNTIFSDENSATMILEDYIQSGEQKIYPVNFPDYLISTNLGKINGILKVTATLCFSFLPLQHNQLTYCPVHMAFSVFKNHSSDDINRVQRELNSKLRTTLSWSQSARDKSTPAPYSNVQKIEFNIDVAQLRSEGKTFKLAVQALLSNQIMASQVENYPTEFNFSLVLKIEETLRANTGRLYDELRAINNVEVINIAEAEADLEGEV</sequence>
<dbReference type="InterPro" id="IPR000209">
    <property type="entry name" value="Peptidase_S8/S53_dom"/>
</dbReference>
<protein>
    <submittedName>
        <fullName evidence="3">S8 family serine peptidase</fullName>
    </submittedName>
</protein>
<keyword evidence="4" id="KW-1185">Reference proteome</keyword>